<dbReference type="PANTHER" id="PTHR41286">
    <property type="entry name" value="HNH NUCLEASE YAJD-RELATED"/>
    <property type="match status" value="1"/>
</dbReference>
<dbReference type="Proteomes" id="UP000285793">
    <property type="component" value="Unassembled WGS sequence"/>
</dbReference>
<keyword evidence="7" id="KW-0255">Endonuclease</keyword>
<evidence type="ECO:0000256" key="2">
    <source>
        <dbReference type="ARBA" id="ARBA00022801"/>
    </source>
</evidence>
<organism evidence="7 8">
    <name type="scientific">Cronobacter malonaticus</name>
    <dbReference type="NCBI Taxonomy" id="413503"/>
    <lineage>
        <taxon>Bacteria</taxon>
        <taxon>Pseudomonadati</taxon>
        <taxon>Pseudomonadota</taxon>
        <taxon>Gammaproteobacteria</taxon>
        <taxon>Enterobacterales</taxon>
        <taxon>Enterobacteriaceae</taxon>
        <taxon>Cronobacter</taxon>
    </lineage>
</organism>
<keyword evidence="2" id="KW-0378">Hydrolase</keyword>
<dbReference type="Gene3D" id="1.10.30.50">
    <property type="match status" value="1"/>
</dbReference>
<dbReference type="PANTHER" id="PTHR41286:SF1">
    <property type="entry name" value="HNH NUCLEASE YAJD-RELATED"/>
    <property type="match status" value="1"/>
</dbReference>
<dbReference type="GO" id="GO:0004519">
    <property type="term" value="F:endonuclease activity"/>
    <property type="evidence" value="ECO:0007669"/>
    <property type="project" value="UniProtKB-KW"/>
</dbReference>
<dbReference type="Pfam" id="PF01844">
    <property type="entry name" value="HNH"/>
    <property type="match status" value="1"/>
</dbReference>
<evidence type="ECO:0000313" key="7">
    <source>
        <dbReference type="EMBL" id="ROW60010.1"/>
    </source>
</evidence>
<name>A0A423XTZ6_9ENTR</name>
<evidence type="ECO:0000259" key="6">
    <source>
        <dbReference type="SMART" id="SM00507"/>
    </source>
</evidence>
<evidence type="ECO:0000256" key="1">
    <source>
        <dbReference type="ARBA" id="ARBA00022722"/>
    </source>
</evidence>
<comment type="similarity">
    <text evidence="3">Belongs to the HNH nuclease family.</text>
</comment>
<accession>A0A423XTZ6</accession>
<feature type="region of interest" description="Disordered" evidence="5">
    <location>
        <begin position="1"/>
        <end position="21"/>
    </location>
</feature>
<dbReference type="AlphaFoldDB" id="A0A423XTZ6"/>
<dbReference type="CDD" id="cd00085">
    <property type="entry name" value="HNHc"/>
    <property type="match status" value="1"/>
</dbReference>
<proteinExistence type="inferred from homology"/>
<evidence type="ECO:0000313" key="8">
    <source>
        <dbReference type="Proteomes" id="UP000285793"/>
    </source>
</evidence>
<dbReference type="GO" id="GO:0016787">
    <property type="term" value="F:hydrolase activity"/>
    <property type="evidence" value="ECO:0007669"/>
    <property type="project" value="UniProtKB-KW"/>
</dbReference>
<comment type="caution">
    <text evidence="7">The sequence shown here is derived from an EMBL/GenBank/DDBJ whole genome shotgun (WGS) entry which is preliminary data.</text>
</comment>
<keyword evidence="1" id="KW-0540">Nuclease</keyword>
<dbReference type="SMART" id="SM00507">
    <property type="entry name" value="HNHc"/>
    <property type="match status" value="1"/>
</dbReference>
<dbReference type="EMBL" id="PQJL01000016">
    <property type="protein sequence ID" value="ROW60010.1"/>
    <property type="molecule type" value="Genomic_DNA"/>
</dbReference>
<dbReference type="GO" id="GO:0008270">
    <property type="term" value="F:zinc ion binding"/>
    <property type="evidence" value="ECO:0007669"/>
    <property type="project" value="InterPro"/>
</dbReference>
<evidence type="ECO:0000256" key="5">
    <source>
        <dbReference type="SAM" id="MobiDB-lite"/>
    </source>
</evidence>
<dbReference type="GO" id="GO:0003676">
    <property type="term" value="F:nucleic acid binding"/>
    <property type="evidence" value="ECO:0007669"/>
    <property type="project" value="InterPro"/>
</dbReference>
<dbReference type="RefSeq" id="WP_075184246.1">
    <property type="nucleotide sequence ID" value="NZ_MSAF01000021.1"/>
</dbReference>
<gene>
    <name evidence="7" type="ORF">C3E80_16665</name>
</gene>
<feature type="domain" description="HNH nuclease" evidence="6">
    <location>
        <begin position="53"/>
        <end position="107"/>
    </location>
</feature>
<sequence>MPPRIPKACRKRGCGKSTTDRSGYCEVHKGAGWDRHNKGQSAAQRGYGAEWRKVRNTVIKRDKGLCQTCKREGVIRPGSSVDHIIAKAHGGTDDPSNLECICTEHHKAKTARERLSVMR</sequence>
<reference evidence="7 8" key="1">
    <citation type="journal article" date="2018" name="Front. Microbiol.">
        <title>An Investigation of an Acute Gastroenteritis Outbreak: Cronobacter sakazakii, a Potential Cause of Food-Borne Illness.</title>
        <authorList>
            <person name="Yong W."/>
            <person name="Guo B."/>
            <person name="Shi X."/>
            <person name="Cheng T."/>
            <person name="Chen M."/>
            <person name="Jiang X."/>
            <person name="Ye Y."/>
            <person name="Wang J."/>
            <person name="Xie G."/>
            <person name="Ding J."/>
        </authorList>
    </citation>
    <scope>NUCLEOTIDE SEQUENCE [LARGE SCALE GENOMIC DNA]</scope>
    <source>
        <strain evidence="7 8">S1</strain>
    </source>
</reference>
<evidence type="ECO:0000256" key="3">
    <source>
        <dbReference type="ARBA" id="ARBA00038412"/>
    </source>
</evidence>
<dbReference type="GO" id="GO:0005829">
    <property type="term" value="C:cytosol"/>
    <property type="evidence" value="ECO:0007669"/>
    <property type="project" value="TreeGrafter"/>
</dbReference>
<evidence type="ECO:0000256" key="4">
    <source>
        <dbReference type="ARBA" id="ARBA00040194"/>
    </source>
</evidence>
<protein>
    <recommendedName>
        <fullName evidence="4">Putative HNH nuclease YajD</fullName>
    </recommendedName>
</protein>
<dbReference type="InterPro" id="IPR003615">
    <property type="entry name" value="HNH_nuc"/>
</dbReference>
<dbReference type="InterPro" id="IPR002711">
    <property type="entry name" value="HNH"/>
</dbReference>